<dbReference type="AlphaFoldDB" id="A0A9Q3W4T4"/>
<dbReference type="NCBIfam" id="TIGR03344">
    <property type="entry name" value="VI_effect_Hcp1"/>
    <property type="match status" value="1"/>
</dbReference>
<dbReference type="GeneID" id="94686758"/>
<dbReference type="InterPro" id="IPR036624">
    <property type="entry name" value="Hcp1-lik_sf"/>
</dbReference>
<accession>A0A9Q3W4T4</accession>
<dbReference type="PANTHER" id="PTHR36152">
    <property type="entry name" value="CYTOPLASMIC PROTEIN-RELATED"/>
    <property type="match status" value="1"/>
</dbReference>
<comment type="caution">
    <text evidence="2">The sequence shown here is derived from an EMBL/GenBank/DDBJ whole genome shotgun (WGS) entry which is preliminary data.</text>
</comment>
<dbReference type="EMBL" id="JAJVKT010000012">
    <property type="protein sequence ID" value="MCE7509231.1"/>
    <property type="molecule type" value="Genomic_DNA"/>
</dbReference>
<dbReference type="InterPro" id="IPR008514">
    <property type="entry name" value="T6SS_Hcp"/>
</dbReference>
<feature type="compositionally biased region" description="Basic and acidic residues" evidence="1">
    <location>
        <begin position="11"/>
        <end position="20"/>
    </location>
</feature>
<dbReference type="RefSeq" id="WP_022995904.1">
    <property type="nucleotide sequence ID" value="NZ_CBDDTQ010000005.1"/>
</dbReference>
<feature type="region of interest" description="Disordered" evidence="1">
    <location>
        <begin position="1"/>
        <end position="20"/>
    </location>
</feature>
<name>A0A9Q3W4T4_9GAMM</name>
<evidence type="ECO:0000256" key="1">
    <source>
        <dbReference type="SAM" id="MobiDB-lite"/>
    </source>
</evidence>
<keyword evidence="3" id="KW-1185">Reference proteome</keyword>
<dbReference type="KEGG" id="axe:P40_10560"/>
<evidence type="ECO:0000313" key="2">
    <source>
        <dbReference type="EMBL" id="MCE7509231.1"/>
    </source>
</evidence>
<dbReference type="Proteomes" id="UP001107961">
    <property type="component" value="Unassembled WGS sequence"/>
</dbReference>
<dbReference type="Pfam" id="PF05638">
    <property type="entry name" value="T6SS_HCP"/>
    <property type="match status" value="1"/>
</dbReference>
<dbReference type="InterPro" id="IPR053165">
    <property type="entry name" value="HSI-I_assembly_Hcp1"/>
</dbReference>
<organism evidence="2 3">
    <name type="scientific">Alloalcanivorax xenomutans</name>
    <dbReference type="NCBI Taxonomy" id="1094342"/>
    <lineage>
        <taxon>Bacteria</taxon>
        <taxon>Pseudomonadati</taxon>
        <taxon>Pseudomonadota</taxon>
        <taxon>Gammaproteobacteria</taxon>
        <taxon>Oceanospirillales</taxon>
        <taxon>Alcanivoracaceae</taxon>
        <taxon>Alloalcanivorax</taxon>
    </lineage>
</organism>
<dbReference type="PANTHER" id="PTHR36152:SF5">
    <property type="entry name" value="PROTEIN HCP1"/>
    <property type="match status" value="1"/>
</dbReference>
<proteinExistence type="predicted"/>
<sequence length="163" mass="17858">MQHAFLNIDSIKGESNDDKHPGWIEIQSFSQDILQPRAPTASSSGGQTAERVSFGPIEVVKSIDLSSTVLCQACANGTTFAKAEIDFMRADKDGNAINYYKVELKNVLVHRVTTTIGEDGLPQEVVLLSFAAIRWTYNQQKPEGGIGGKTMGQWNLNKNAPQF</sequence>
<gene>
    <name evidence="2" type="ORF">LZG35_11335</name>
</gene>
<reference evidence="2" key="1">
    <citation type="submission" date="2022-01" db="EMBL/GenBank/DDBJ databases">
        <authorList>
            <person name="Karlyshev A.V."/>
            <person name="Jaspars M."/>
        </authorList>
    </citation>
    <scope>NUCLEOTIDE SEQUENCE</scope>
    <source>
        <strain evidence="2">AGSA3-2</strain>
    </source>
</reference>
<dbReference type="SUPFAM" id="SSF141452">
    <property type="entry name" value="Hcp1-like"/>
    <property type="match status" value="1"/>
</dbReference>
<protein>
    <submittedName>
        <fullName evidence="2">Type VI secretion system tube protein Hcp</fullName>
    </submittedName>
</protein>
<evidence type="ECO:0000313" key="3">
    <source>
        <dbReference type="Proteomes" id="UP001107961"/>
    </source>
</evidence>
<dbReference type="Gene3D" id="2.30.110.20">
    <property type="entry name" value="Hcp1-like"/>
    <property type="match status" value="1"/>
</dbReference>